<dbReference type="InterPro" id="IPR007160">
    <property type="entry name" value="DUF362"/>
</dbReference>
<name>A0ABU5F4P3_9BACT</name>
<feature type="domain" description="DUF362" evidence="1">
    <location>
        <begin position="379"/>
        <end position="580"/>
    </location>
</feature>
<protein>
    <submittedName>
        <fullName evidence="2">DUF362 domain-containing protein</fullName>
    </submittedName>
</protein>
<evidence type="ECO:0000313" key="2">
    <source>
        <dbReference type="EMBL" id="MDY3560819.1"/>
    </source>
</evidence>
<keyword evidence="3" id="KW-1185">Reference proteome</keyword>
<dbReference type="SUPFAM" id="SSF48239">
    <property type="entry name" value="Terpenoid cyclases/Protein prenyltransferases"/>
    <property type="match status" value="1"/>
</dbReference>
<evidence type="ECO:0000313" key="3">
    <source>
        <dbReference type="Proteomes" id="UP001272242"/>
    </source>
</evidence>
<reference evidence="3" key="1">
    <citation type="journal article" date="2023" name="Mar. Drugs">
        <title>Gemmata algarum, a Novel Planctomycete Isolated from an Algal Mat, Displays Antimicrobial Activity.</title>
        <authorList>
            <person name="Kumar G."/>
            <person name="Kallscheuer N."/>
            <person name="Kashif M."/>
            <person name="Ahamad S."/>
            <person name="Jagadeeshwari U."/>
            <person name="Pannikurungottu S."/>
            <person name="Haufschild T."/>
            <person name="Kabuu M."/>
            <person name="Sasikala C."/>
            <person name="Jogler C."/>
            <person name="Ramana C."/>
        </authorList>
    </citation>
    <scope>NUCLEOTIDE SEQUENCE [LARGE SCALE GENOMIC DNA]</scope>
    <source>
        <strain evidence="3">JC673</strain>
    </source>
</reference>
<dbReference type="EMBL" id="JAXBLV010000184">
    <property type="protein sequence ID" value="MDY3560819.1"/>
    <property type="molecule type" value="Genomic_DNA"/>
</dbReference>
<sequence length="640" mass="67634">MSESHPLLARLVAAVNPDGGWGYTAGTASHPEPTCLALLALSTAREPFAQPIANGLAALERHRQPDGGYQLTGARPEAGWPTAITLFTQLALGAGPEQVKPTVARVLGTESRAVKAVPETADMENDIDLSLVGWPWAATNFGWVEPTAWACLALRAAGLELHPRVQQGLKLLLDRAFDSGGVNYGNRVVLGTATEPIPGPTALMLLAVQGAVAHPRVDAAVGYLRVHAAKSNDLDHLAWARIALGVHDADTATRELLPELDKKIAALAADPNVTVHRLALAALAVAGTNPMRLRYGAHPASPLDATAAAPPAAGGGLLAKVATKFRGAMVAGLGALKPLPPTSAVHIARAASYDEPLAEVLAAQFAHFRPHLPLAGKRVVLKPNLVEYRADRVINTDPRVVDAVITLCKQEGAAEIIVAEGPGHWRNVEFLVRESGLGAVLDKHGVRFLDINHDEPVKVLNLGRLTKLDHLYMSRTVLGADVLVSLPKLKMHHWAGVTLSLKNLFGTLPGICYGWPKNELHWRGIPQSIVDISCTHPAHLSIIDGIIGMEGDGPLHGTAKHAGVLVMGMDPVAVDATGARIMGLPPERVPTLVYAAAKRVGRIAEAEIPQLGEPIAAVAQAFALPPKIDRELLAPPKQTA</sequence>
<dbReference type="Gene3D" id="1.50.10.20">
    <property type="match status" value="2"/>
</dbReference>
<dbReference type="RefSeq" id="WP_320687340.1">
    <property type="nucleotide sequence ID" value="NZ_JAXBLV010000184.1"/>
</dbReference>
<accession>A0ABU5F4P3</accession>
<dbReference type="InterPro" id="IPR008930">
    <property type="entry name" value="Terpenoid_cyclase/PrenylTrfase"/>
</dbReference>
<evidence type="ECO:0000259" key="1">
    <source>
        <dbReference type="Pfam" id="PF04015"/>
    </source>
</evidence>
<proteinExistence type="predicted"/>
<organism evidence="2 3">
    <name type="scientific">Gemmata algarum</name>
    <dbReference type="NCBI Taxonomy" id="2975278"/>
    <lineage>
        <taxon>Bacteria</taxon>
        <taxon>Pseudomonadati</taxon>
        <taxon>Planctomycetota</taxon>
        <taxon>Planctomycetia</taxon>
        <taxon>Gemmatales</taxon>
        <taxon>Gemmataceae</taxon>
        <taxon>Gemmata</taxon>
    </lineage>
</organism>
<gene>
    <name evidence="2" type="ORF">R5W23_002065</name>
</gene>
<dbReference type="Proteomes" id="UP001272242">
    <property type="component" value="Unassembled WGS sequence"/>
</dbReference>
<dbReference type="Pfam" id="PF04015">
    <property type="entry name" value="DUF362"/>
    <property type="match status" value="1"/>
</dbReference>
<comment type="caution">
    <text evidence="2">The sequence shown here is derived from an EMBL/GenBank/DDBJ whole genome shotgun (WGS) entry which is preliminary data.</text>
</comment>